<dbReference type="PROSITE" id="PS50011">
    <property type="entry name" value="PROTEIN_KINASE_DOM"/>
    <property type="match status" value="1"/>
</dbReference>
<organism evidence="10 11">
    <name type="scientific">Prototheca wickerhamii</name>
    <dbReference type="NCBI Taxonomy" id="3111"/>
    <lineage>
        <taxon>Eukaryota</taxon>
        <taxon>Viridiplantae</taxon>
        <taxon>Chlorophyta</taxon>
        <taxon>core chlorophytes</taxon>
        <taxon>Trebouxiophyceae</taxon>
        <taxon>Chlorellales</taxon>
        <taxon>Chlorellaceae</taxon>
        <taxon>Prototheca</taxon>
    </lineage>
</organism>
<feature type="binding site" evidence="7">
    <location>
        <position position="162"/>
    </location>
    <ligand>
        <name>ATP</name>
        <dbReference type="ChEBI" id="CHEBI:30616"/>
    </ligand>
</feature>
<evidence type="ECO:0000256" key="2">
    <source>
        <dbReference type="ARBA" id="ARBA00022679"/>
    </source>
</evidence>
<evidence type="ECO:0000313" key="11">
    <source>
        <dbReference type="Proteomes" id="UP001255856"/>
    </source>
</evidence>
<dbReference type="Pfam" id="PF00069">
    <property type="entry name" value="Pkinase"/>
    <property type="match status" value="2"/>
</dbReference>
<protein>
    <recommendedName>
        <fullName evidence="9">Protein kinase domain-containing protein</fullName>
    </recommendedName>
</protein>
<name>A0AAD9IKD4_PROWI</name>
<evidence type="ECO:0000259" key="9">
    <source>
        <dbReference type="PROSITE" id="PS50011"/>
    </source>
</evidence>
<accession>A0AAD9IKD4</accession>
<sequence length="357" mass="38614">MCRSGRGAPGALLDEGELATLRRVATLHRGPGAVVFRARDTDGKTFIVKKYMVDLMGLRETEVMRREMRLLQECQSIPGVVRVVSMRETALSAYVIMEDCTAGDLYGLLRRSGTLEPEWVARHVMAPLLKTIAALHARGIVHRDLKPENVLLHGARGALLCDFGLAIDQTRELPFLRAGTLDYLAPEIAAAGLDAREGASALWEGRDVSPADLAAAGVRAYDEKVDVWALGALAYELVMGQTPHFSSCERATERNILAGKAPYVPLRLLRSDWADFVRRALALDPAARPSAEELLRHPWLAGLGAAAPGRKAASAVGAAPRALHVRAPSSDLESPDTPARSWEELGALRAISFSSFG</sequence>
<keyword evidence="2" id="KW-0808">Transferase</keyword>
<dbReference type="InterPro" id="IPR030616">
    <property type="entry name" value="Aur-like"/>
</dbReference>
<dbReference type="SMART" id="SM00220">
    <property type="entry name" value="S_TKc"/>
    <property type="match status" value="1"/>
</dbReference>
<keyword evidence="5 7" id="KW-0067">ATP-binding</keyword>
<feature type="domain" description="Protein kinase" evidence="9">
    <location>
        <begin position="21"/>
        <end position="300"/>
    </location>
</feature>
<proteinExistence type="predicted"/>
<dbReference type="GO" id="GO:0004674">
    <property type="term" value="F:protein serine/threonine kinase activity"/>
    <property type="evidence" value="ECO:0007669"/>
    <property type="project" value="UniProtKB-KW"/>
</dbReference>
<evidence type="ECO:0000313" key="10">
    <source>
        <dbReference type="EMBL" id="KAK2077797.1"/>
    </source>
</evidence>
<dbReference type="PROSITE" id="PS00108">
    <property type="entry name" value="PROTEIN_KINASE_ST"/>
    <property type="match status" value="1"/>
</dbReference>
<evidence type="ECO:0000256" key="4">
    <source>
        <dbReference type="ARBA" id="ARBA00022777"/>
    </source>
</evidence>
<evidence type="ECO:0000256" key="6">
    <source>
        <dbReference type="PIRSR" id="PIRSR630616-1"/>
    </source>
</evidence>
<gene>
    <name evidence="10" type="ORF">QBZ16_004645</name>
</gene>
<feature type="cross-link" description="Glycyl lysine isopeptide (Lys-Gly) (interchain with G-Cter in SUMO2)" evidence="8">
    <location>
        <position position="146"/>
    </location>
</feature>
<dbReference type="AlphaFoldDB" id="A0AAD9IKD4"/>
<dbReference type="Proteomes" id="UP001255856">
    <property type="component" value="Unassembled WGS sequence"/>
</dbReference>
<evidence type="ECO:0000256" key="1">
    <source>
        <dbReference type="ARBA" id="ARBA00022527"/>
    </source>
</evidence>
<dbReference type="InterPro" id="IPR008271">
    <property type="entry name" value="Ser/Thr_kinase_AS"/>
</dbReference>
<dbReference type="InterPro" id="IPR000719">
    <property type="entry name" value="Prot_kinase_dom"/>
</dbReference>
<dbReference type="GO" id="GO:0005524">
    <property type="term" value="F:ATP binding"/>
    <property type="evidence" value="ECO:0007669"/>
    <property type="project" value="UniProtKB-KW"/>
</dbReference>
<dbReference type="InterPro" id="IPR011009">
    <property type="entry name" value="Kinase-like_dom_sf"/>
</dbReference>
<feature type="binding site" evidence="7">
    <location>
        <begin position="148"/>
        <end position="149"/>
    </location>
    <ligand>
        <name>ATP</name>
        <dbReference type="ChEBI" id="CHEBI:30616"/>
    </ligand>
</feature>
<keyword evidence="4" id="KW-0418">Kinase</keyword>
<evidence type="ECO:0000256" key="5">
    <source>
        <dbReference type="ARBA" id="ARBA00022840"/>
    </source>
</evidence>
<feature type="binding site" evidence="7">
    <location>
        <position position="50"/>
    </location>
    <ligand>
        <name>ATP</name>
        <dbReference type="ChEBI" id="CHEBI:30616"/>
    </ligand>
</feature>
<evidence type="ECO:0000256" key="8">
    <source>
        <dbReference type="PIRSR" id="PIRSR630616-3"/>
    </source>
</evidence>
<dbReference type="PANTHER" id="PTHR24350">
    <property type="entry name" value="SERINE/THREONINE-PROTEIN KINASE IAL-RELATED"/>
    <property type="match status" value="1"/>
</dbReference>
<feature type="active site" description="Proton acceptor" evidence="6">
    <location>
        <position position="144"/>
    </location>
</feature>
<comment type="caution">
    <text evidence="10">The sequence shown here is derived from an EMBL/GenBank/DDBJ whole genome shotgun (WGS) entry which is preliminary data.</text>
</comment>
<keyword evidence="1" id="KW-0723">Serine/threonine-protein kinase</keyword>
<keyword evidence="3 7" id="KW-0547">Nucleotide-binding</keyword>
<evidence type="ECO:0000256" key="3">
    <source>
        <dbReference type="ARBA" id="ARBA00022741"/>
    </source>
</evidence>
<reference evidence="10" key="1">
    <citation type="submission" date="2021-01" db="EMBL/GenBank/DDBJ databases">
        <authorList>
            <person name="Eckstrom K.M.E."/>
        </authorList>
    </citation>
    <scope>NUCLEOTIDE SEQUENCE</scope>
    <source>
        <strain evidence="10">UVCC 0001</strain>
    </source>
</reference>
<dbReference type="SUPFAM" id="SSF56112">
    <property type="entry name" value="Protein kinase-like (PK-like)"/>
    <property type="match status" value="1"/>
</dbReference>
<evidence type="ECO:0000256" key="7">
    <source>
        <dbReference type="PIRSR" id="PIRSR630616-2"/>
    </source>
</evidence>
<dbReference type="EMBL" id="JASFZW010000006">
    <property type="protein sequence ID" value="KAK2077797.1"/>
    <property type="molecule type" value="Genomic_DNA"/>
</dbReference>
<dbReference type="Gene3D" id="1.10.510.10">
    <property type="entry name" value="Transferase(Phosphotransferase) domain 1"/>
    <property type="match status" value="1"/>
</dbReference>
<keyword evidence="11" id="KW-1185">Reference proteome</keyword>